<dbReference type="PANTHER" id="PTHR22763">
    <property type="entry name" value="RING ZINC FINGER PROTEIN"/>
    <property type="match status" value="1"/>
</dbReference>
<dbReference type="InterPro" id="IPR050731">
    <property type="entry name" value="HRD1_E3_ubiq-ligases"/>
</dbReference>
<feature type="compositionally biased region" description="Basic and acidic residues" evidence="5">
    <location>
        <begin position="129"/>
        <end position="156"/>
    </location>
</feature>
<dbReference type="SUPFAM" id="SSF57850">
    <property type="entry name" value="RING/U-box"/>
    <property type="match status" value="1"/>
</dbReference>
<dbReference type="PROSITE" id="PS50089">
    <property type="entry name" value="ZF_RING_2"/>
    <property type="match status" value="1"/>
</dbReference>
<dbReference type="GO" id="GO:0043161">
    <property type="term" value="P:proteasome-mediated ubiquitin-dependent protein catabolic process"/>
    <property type="evidence" value="ECO:0007669"/>
    <property type="project" value="TreeGrafter"/>
</dbReference>
<keyword evidence="8" id="KW-1185">Reference proteome</keyword>
<sequence length="165" mass="18400">MRQPKTTCTSCSRDTATRPITPSDDCPSTCTICLEPITTTACQKHQRNESLPEPAVAIIQCGHIFGRNCLAQWMRESNTCPICRVEFFEMPKPTLAENMERPLYAMGVYAGAGVLEHFSGLAIRLREQDETEVGAHERAGSNADRSSRERMEEAGRHGRQSVYHA</sequence>
<feature type="domain" description="RING-type" evidence="6">
    <location>
        <begin position="30"/>
        <end position="84"/>
    </location>
</feature>
<organism evidence="7 8">
    <name type="scientific">Paraphoma chrysanthemicola</name>
    <dbReference type="NCBI Taxonomy" id="798071"/>
    <lineage>
        <taxon>Eukaryota</taxon>
        <taxon>Fungi</taxon>
        <taxon>Dikarya</taxon>
        <taxon>Ascomycota</taxon>
        <taxon>Pezizomycotina</taxon>
        <taxon>Dothideomycetes</taxon>
        <taxon>Pleosporomycetidae</taxon>
        <taxon>Pleosporales</taxon>
        <taxon>Pleosporineae</taxon>
        <taxon>Phaeosphaeriaceae</taxon>
        <taxon>Paraphoma</taxon>
    </lineage>
</organism>
<dbReference type="GO" id="GO:0008270">
    <property type="term" value="F:zinc ion binding"/>
    <property type="evidence" value="ECO:0007669"/>
    <property type="project" value="UniProtKB-KW"/>
</dbReference>
<dbReference type="OrthoDB" id="8062037at2759"/>
<evidence type="ECO:0000313" key="8">
    <source>
        <dbReference type="Proteomes" id="UP000813461"/>
    </source>
</evidence>
<dbReference type="AlphaFoldDB" id="A0A8K0REB4"/>
<keyword evidence="2 4" id="KW-0863">Zinc-finger</keyword>
<evidence type="ECO:0000256" key="5">
    <source>
        <dbReference type="SAM" id="MobiDB-lite"/>
    </source>
</evidence>
<evidence type="ECO:0000256" key="4">
    <source>
        <dbReference type="PROSITE-ProRule" id="PRU00175"/>
    </source>
</evidence>
<evidence type="ECO:0000313" key="7">
    <source>
        <dbReference type="EMBL" id="KAH7093027.1"/>
    </source>
</evidence>
<gene>
    <name evidence="7" type="ORF">FB567DRAFT_161537</name>
</gene>
<proteinExistence type="predicted"/>
<reference evidence="7" key="1">
    <citation type="journal article" date="2021" name="Nat. Commun.">
        <title>Genetic determinants of endophytism in the Arabidopsis root mycobiome.</title>
        <authorList>
            <person name="Mesny F."/>
            <person name="Miyauchi S."/>
            <person name="Thiergart T."/>
            <person name="Pickel B."/>
            <person name="Atanasova L."/>
            <person name="Karlsson M."/>
            <person name="Huettel B."/>
            <person name="Barry K.W."/>
            <person name="Haridas S."/>
            <person name="Chen C."/>
            <person name="Bauer D."/>
            <person name="Andreopoulos W."/>
            <person name="Pangilinan J."/>
            <person name="LaButti K."/>
            <person name="Riley R."/>
            <person name="Lipzen A."/>
            <person name="Clum A."/>
            <person name="Drula E."/>
            <person name="Henrissat B."/>
            <person name="Kohler A."/>
            <person name="Grigoriev I.V."/>
            <person name="Martin F.M."/>
            <person name="Hacquard S."/>
        </authorList>
    </citation>
    <scope>NUCLEOTIDE SEQUENCE</scope>
    <source>
        <strain evidence="7">MPI-SDFR-AT-0120</strain>
    </source>
</reference>
<dbReference type="Pfam" id="PF13639">
    <property type="entry name" value="zf-RING_2"/>
    <property type="match status" value="1"/>
</dbReference>
<dbReference type="SMART" id="SM00184">
    <property type="entry name" value="RING"/>
    <property type="match status" value="1"/>
</dbReference>
<evidence type="ECO:0000256" key="2">
    <source>
        <dbReference type="ARBA" id="ARBA00022771"/>
    </source>
</evidence>
<keyword evidence="3" id="KW-0862">Zinc</keyword>
<protein>
    <recommendedName>
        <fullName evidence="6">RING-type domain-containing protein</fullName>
    </recommendedName>
</protein>
<accession>A0A8K0REB4</accession>
<dbReference type="Gene3D" id="3.30.40.10">
    <property type="entry name" value="Zinc/RING finger domain, C3HC4 (zinc finger)"/>
    <property type="match status" value="1"/>
</dbReference>
<evidence type="ECO:0000256" key="3">
    <source>
        <dbReference type="ARBA" id="ARBA00022833"/>
    </source>
</evidence>
<name>A0A8K0REB4_9PLEO</name>
<feature type="region of interest" description="Disordered" evidence="5">
    <location>
        <begin position="129"/>
        <end position="165"/>
    </location>
</feature>
<evidence type="ECO:0000259" key="6">
    <source>
        <dbReference type="PROSITE" id="PS50089"/>
    </source>
</evidence>
<dbReference type="Proteomes" id="UP000813461">
    <property type="component" value="Unassembled WGS sequence"/>
</dbReference>
<dbReference type="InterPro" id="IPR013083">
    <property type="entry name" value="Znf_RING/FYVE/PHD"/>
</dbReference>
<keyword evidence="1" id="KW-0479">Metal-binding</keyword>
<dbReference type="GO" id="GO:0061630">
    <property type="term" value="F:ubiquitin protein ligase activity"/>
    <property type="evidence" value="ECO:0007669"/>
    <property type="project" value="TreeGrafter"/>
</dbReference>
<dbReference type="GO" id="GO:0012505">
    <property type="term" value="C:endomembrane system"/>
    <property type="evidence" value="ECO:0007669"/>
    <property type="project" value="TreeGrafter"/>
</dbReference>
<dbReference type="InterPro" id="IPR001841">
    <property type="entry name" value="Znf_RING"/>
</dbReference>
<dbReference type="EMBL" id="JAGMVJ010000002">
    <property type="protein sequence ID" value="KAH7093027.1"/>
    <property type="molecule type" value="Genomic_DNA"/>
</dbReference>
<evidence type="ECO:0000256" key="1">
    <source>
        <dbReference type="ARBA" id="ARBA00022723"/>
    </source>
</evidence>
<comment type="caution">
    <text evidence="7">The sequence shown here is derived from an EMBL/GenBank/DDBJ whole genome shotgun (WGS) entry which is preliminary data.</text>
</comment>